<name>A0A0F9FCI4_9ZZZZ</name>
<proteinExistence type="predicted"/>
<gene>
    <name evidence="1" type="ORF">LCGC14_1969940</name>
</gene>
<feature type="non-terminal residue" evidence="1">
    <location>
        <position position="1"/>
    </location>
</feature>
<dbReference type="AlphaFoldDB" id="A0A0F9FCI4"/>
<comment type="caution">
    <text evidence="1">The sequence shown here is derived from an EMBL/GenBank/DDBJ whole genome shotgun (WGS) entry which is preliminary data.</text>
</comment>
<accession>A0A0F9FCI4</accession>
<evidence type="ECO:0000313" key="1">
    <source>
        <dbReference type="EMBL" id="KKL83918.1"/>
    </source>
</evidence>
<dbReference type="EMBL" id="LAZR01021846">
    <property type="protein sequence ID" value="KKL83918.1"/>
    <property type="molecule type" value="Genomic_DNA"/>
</dbReference>
<organism evidence="1">
    <name type="scientific">marine sediment metagenome</name>
    <dbReference type="NCBI Taxonomy" id="412755"/>
    <lineage>
        <taxon>unclassified sequences</taxon>
        <taxon>metagenomes</taxon>
        <taxon>ecological metagenomes</taxon>
    </lineage>
</organism>
<protein>
    <submittedName>
        <fullName evidence="1">Uncharacterized protein</fullName>
    </submittedName>
</protein>
<reference evidence="1" key="1">
    <citation type="journal article" date="2015" name="Nature">
        <title>Complex archaea that bridge the gap between prokaryotes and eukaryotes.</title>
        <authorList>
            <person name="Spang A."/>
            <person name="Saw J.H."/>
            <person name="Jorgensen S.L."/>
            <person name="Zaremba-Niedzwiedzka K."/>
            <person name="Martijn J."/>
            <person name="Lind A.E."/>
            <person name="van Eijk R."/>
            <person name="Schleper C."/>
            <person name="Guy L."/>
            <person name="Ettema T.J."/>
        </authorList>
    </citation>
    <scope>NUCLEOTIDE SEQUENCE</scope>
</reference>
<sequence>NNLEKVKRQLAKPISIKIKNEEGKEDEFFLKRLNIEQQAIMMELSRRIQTKMENTRNFQLELQDKMDELIGITPLTTPVIIEDEGDFVNAGDSTIIKPEKIPKALLIKREHELIGGQVRFKVALINNTRTALTTLKISFDIPDALKWVMYEPKYERKGDSILIPKLSINEKKTVSLYLEPLNCLNSPVNATVSFFDAKDRPQAIVMDPKWVSITCPIFFTKEEANLARLKHLQRTLNHQQKKLIPISNIEKIHIIFSTILSVVGKRDIKLVYKDFSAKDKLGEAWFYGVTKVKEKRYVIYILLDGENNALELEVSGDNDEHITGFLAEISNEIRQELLKHKVISVDDRFYNMRCSVLLGECSFCGGPISAKLVEKYKQGESINCKFCGKLIPNINKI</sequence>